<proteinExistence type="predicted"/>
<dbReference type="EMBL" id="JAAKZH010000002">
    <property type="protein sequence ID" value="NGO63471.1"/>
    <property type="molecule type" value="Genomic_DNA"/>
</dbReference>
<evidence type="ECO:0000313" key="2">
    <source>
        <dbReference type="Proteomes" id="UP000477849"/>
    </source>
</evidence>
<comment type="caution">
    <text evidence="1">The sequence shown here is derived from an EMBL/GenBank/DDBJ whole genome shotgun (WGS) entry which is preliminary data.</text>
</comment>
<sequence length="139" mass="15177">MPLALHVAFEDEYAANGASAYGKEQASAGNFVQQQTQEHAHCKEECPNPPYPHSVKDGADLTAIAVDIVDPGTVLFSRTLSLQPLAFDRVQLSQQFILKAFLGHSIRAPLETNVPKEVASALRDFNRYASPDANNFNHA</sequence>
<protein>
    <submittedName>
        <fullName evidence="1">Uncharacterized protein</fullName>
    </submittedName>
</protein>
<name>A0A6M1RZS3_9HYPH</name>
<organism evidence="1 2">
    <name type="scientific">Rhizobium daejeonense</name>
    <dbReference type="NCBI Taxonomy" id="240521"/>
    <lineage>
        <taxon>Bacteria</taxon>
        <taxon>Pseudomonadati</taxon>
        <taxon>Pseudomonadota</taxon>
        <taxon>Alphaproteobacteria</taxon>
        <taxon>Hyphomicrobiales</taxon>
        <taxon>Rhizobiaceae</taxon>
        <taxon>Rhizobium/Agrobacterium group</taxon>
        <taxon>Rhizobium</taxon>
    </lineage>
</organism>
<dbReference type="AlphaFoldDB" id="A0A6M1RZS3"/>
<accession>A0A6M1RZS3</accession>
<evidence type="ECO:0000313" key="1">
    <source>
        <dbReference type="EMBL" id="NGO63471.1"/>
    </source>
</evidence>
<keyword evidence="2" id="KW-1185">Reference proteome</keyword>
<dbReference type="RefSeq" id="WP_163904080.1">
    <property type="nucleotide sequence ID" value="NZ_CP048427.1"/>
</dbReference>
<dbReference type="Proteomes" id="UP000477849">
    <property type="component" value="Unassembled WGS sequence"/>
</dbReference>
<gene>
    <name evidence="1" type="ORF">G6N76_07275</name>
</gene>
<reference evidence="1 2" key="1">
    <citation type="submission" date="2020-02" db="EMBL/GenBank/DDBJ databases">
        <title>Genome sequence of the type strain CCBAU10050 of Rhizobium daejeonense.</title>
        <authorList>
            <person name="Gao J."/>
            <person name="Sun J."/>
        </authorList>
    </citation>
    <scope>NUCLEOTIDE SEQUENCE [LARGE SCALE GENOMIC DNA]</scope>
    <source>
        <strain evidence="1 2">CCBAU10050</strain>
    </source>
</reference>